<feature type="domain" description="HicB-like antitoxin of toxin-antitoxin system" evidence="1">
    <location>
        <begin position="21"/>
        <end position="77"/>
    </location>
</feature>
<dbReference type="SUPFAM" id="SSF143100">
    <property type="entry name" value="TTHA1013/TTHA0281-like"/>
    <property type="match status" value="1"/>
</dbReference>
<protein>
    <submittedName>
        <fullName evidence="2">Type II toxin-antitoxin system HicB family antitoxin</fullName>
    </submittedName>
</protein>
<gene>
    <name evidence="2" type="ORF">H9926_09125</name>
</gene>
<proteinExistence type="predicted"/>
<sequence>MKKTLNDYLKLPYRMEFVRDGTEGGYVVSFPDLPGCITCGENLTAAAANAGDAKKAWLEAALAEGLSIPEPNGLKKIFK</sequence>
<dbReference type="EMBL" id="DWVS01000226">
    <property type="protein sequence ID" value="HJC88163.1"/>
    <property type="molecule type" value="Genomic_DNA"/>
</dbReference>
<name>A0A9D2QL98_9FIRM</name>
<reference evidence="2" key="1">
    <citation type="journal article" date="2021" name="PeerJ">
        <title>Extensive microbial diversity within the chicken gut microbiome revealed by metagenomics and culture.</title>
        <authorList>
            <person name="Gilroy R."/>
            <person name="Ravi A."/>
            <person name="Getino M."/>
            <person name="Pursley I."/>
            <person name="Horton D.L."/>
            <person name="Alikhan N.F."/>
            <person name="Baker D."/>
            <person name="Gharbi K."/>
            <person name="Hall N."/>
            <person name="Watson M."/>
            <person name="Adriaenssens E.M."/>
            <person name="Foster-Nyarko E."/>
            <person name="Jarju S."/>
            <person name="Secka A."/>
            <person name="Antonio M."/>
            <person name="Oren A."/>
            <person name="Chaudhuri R.R."/>
            <person name="La Ragione R."/>
            <person name="Hildebrand F."/>
            <person name="Pallen M.J."/>
        </authorList>
    </citation>
    <scope>NUCLEOTIDE SEQUENCE</scope>
    <source>
        <strain evidence="2">ChiBcec1-1630</strain>
    </source>
</reference>
<dbReference type="Proteomes" id="UP000823922">
    <property type="component" value="Unassembled WGS sequence"/>
</dbReference>
<dbReference type="InterPro" id="IPR035069">
    <property type="entry name" value="TTHA1013/TTHA0281-like"/>
</dbReference>
<comment type="caution">
    <text evidence="2">The sequence shown here is derived from an EMBL/GenBank/DDBJ whole genome shotgun (WGS) entry which is preliminary data.</text>
</comment>
<evidence type="ECO:0000313" key="2">
    <source>
        <dbReference type="EMBL" id="HJC88163.1"/>
    </source>
</evidence>
<evidence type="ECO:0000259" key="1">
    <source>
        <dbReference type="Pfam" id="PF15919"/>
    </source>
</evidence>
<dbReference type="AlphaFoldDB" id="A0A9D2QL98"/>
<reference evidence="2" key="2">
    <citation type="submission" date="2021-04" db="EMBL/GenBank/DDBJ databases">
        <authorList>
            <person name="Gilroy R."/>
        </authorList>
    </citation>
    <scope>NUCLEOTIDE SEQUENCE</scope>
    <source>
        <strain evidence="2">ChiBcec1-1630</strain>
    </source>
</reference>
<organism evidence="2 3">
    <name type="scientific">Candidatus Eisenbergiella intestinigallinarum</name>
    <dbReference type="NCBI Taxonomy" id="2838549"/>
    <lineage>
        <taxon>Bacteria</taxon>
        <taxon>Bacillati</taxon>
        <taxon>Bacillota</taxon>
        <taxon>Clostridia</taxon>
        <taxon>Lachnospirales</taxon>
        <taxon>Lachnospiraceae</taxon>
        <taxon>Eisenbergiella</taxon>
    </lineage>
</organism>
<accession>A0A9D2QL98</accession>
<evidence type="ECO:0000313" key="3">
    <source>
        <dbReference type="Proteomes" id="UP000823922"/>
    </source>
</evidence>
<dbReference type="InterPro" id="IPR031807">
    <property type="entry name" value="HicB-like"/>
</dbReference>
<dbReference type="Gene3D" id="3.30.160.250">
    <property type="match status" value="1"/>
</dbReference>
<dbReference type="Pfam" id="PF15919">
    <property type="entry name" value="HicB_lk_antitox"/>
    <property type="match status" value="1"/>
</dbReference>